<evidence type="ECO:0000256" key="2">
    <source>
        <dbReference type="SAM" id="SignalP"/>
    </source>
</evidence>
<proteinExistence type="predicted"/>
<organism evidence="3 4">
    <name type="scientific">Ancylobacter radicis</name>
    <dbReference type="NCBI Taxonomy" id="2836179"/>
    <lineage>
        <taxon>Bacteria</taxon>
        <taxon>Pseudomonadati</taxon>
        <taxon>Pseudomonadota</taxon>
        <taxon>Alphaproteobacteria</taxon>
        <taxon>Hyphomicrobiales</taxon>
        <taxon>Xanthobacteraceae</taxon>
        <taxon>Ancylobacter</taxon>
    </lineage>
</organism>
<evidence type="ECO:0000313" key="4">
    <source>
        <dbReference type="Proteomes" id="UP001166585"/>
    </source>
</evidence>
<name>A0ABS5R3Y2_9HYPH</name>
<protein>
    <submittedName>
        <fullName evidence="3">Uncharacterized protein</fullName>
    </submittedName>
</protein>
<feature type="chain" id="PRO_5047487740" evidence="2">
    <location>
        <begin position="23"/>
        <end position="94"/>
    </location>
</feature>
<evidence type="ECO:0000256" key="1">
    <source>
        <dbReference type="SAM" id="MobiDB-lite"/>
    </source>
</evidence>
<dbReference type="EMBL" id="JAHCQH010000014">
    <property type="protein sequence ID" value="MBS9476376.1"/>
    <property type="molecule type" value="Genomic_DNA"/>
</dbReference>
<comment type="caution">
    <text evidence="3">The sequence shown here is derived from an EMBL/GenBank/DDBJ whole genome shotgun (WGS) entry which is preliminary data.</text>
</comment>
<feature type="region of interest" description="Disordered" evidence="1">
    <location>
        <begin position="22"/>
        <end position="81"/>
    </location>
</feature>
<dbReference type="Proteomes" id="UP001166585">
    <property type="component" value="Unassembled WGS sequence"/>
</dbReference>
<gene>
    <name evidence="3" type="ORF">KIP89_04570</name>
</gene>
<keyword evidence="4" id="KW-1185">Reference proteome</keyword>
<reference evidence="3" key="1">
    <citation type="submission" date="2021-05" db="EMBL/GenBank/DDBJ databases">
        <authorList>
            <person name="Sun Q."/>
            <person name="Inoue M."/>
        </authorList>
    </citation>
    <scope>NUCLEOTIDE SEQUENCE</scope>
    <source>
        <strain evidence="3">VKM B-3255</strain>
    </source>
</reference>
<feature type="signal peptide" evidence="2">
    <location>
        <begin position="1"/>
        <end position="22"/>
    </location>
</feature>
<accession>A0ABS5R3Y2</accession>
<sequence>MRWPIKWLALSVVLLAGSPALAQSDALPPLPPPTSPDSFAAPAPDGLDPVSDEPAPQTGELVPLPVAPPQDPAAAMKLPDCAPPNCGTPQIMAP</sequence>
<keyword evidence="2" id="KW-0732">Signal</keyword>
<dbReference type="RefSeq" id="WP_213754223.1">
    <property type="nucleotide sequence ID" value="NZ_JAHCQH010000014.1"/>
</dbReference>
<evidence type="ECO:0000313" key="3">
    <source>
        <dbReference type="EMBL" id="MBS9476376.1"/>
    </source>
</evidence>